<accession>A0A060DXV0</accession>
<evidence type="ECO:0000313" key="2">
    <source>
        <dbReference type="EMBL" id="AIB15679.1"/>
    </source>
</evidence>
<proteinExistence type="predicted"/>
<feature type="domain" description="Hemerythrin-like" evidence="1">
    <location>
        <begin position="10"/>
        <end position="137"/>
    </location>
</feature>
<dbReference type="EMBL" id="CP007796">
    <property type="protein sequence ID" value="AIB15679.1"/>
    <property type="molecule type" value="Genomic_DNA"/>
</dbReference>
<sequence length="151" mass="16634">MSSTAISTTLYRHHHATVGQLVDRIDSLLAAPSPVANAAALATAVRDLFGVFTVHLSLEDSALYPRLLAHPTPALRATAARFQAEMGSLRARFDRYRSSWPGPLAVSKDPETFVRETREVVTALKHRIAREDLELYDVIDRAALADKTANR</sequence>
<protein>
    <recommendedName>
        <fullName evidence="1">Hemerythrin-like domain-containing protein</fullName>
    </recommendedName>
</protein>
<dbReference type="Gene3D" id="1.20.120.520">
    <property type="entry name" value="nmb1532 protein domain like"/>
    <property type="match status" value="1"/>
</dbReference>
<dbReference type="Pfam" id="PF01814">
    <property type="entry name" value="Hemerythrin"/>
    <property type="match status" value="1"/>
</dbReference>
<evidence type="ECO:0000313" key="3">
    <source>
        <dbReference type="Proteomes" id="UP000027186"/>
    </source>
</evidence>
<evidence type="ECO:0000259" key="1">
    <source>
        <dbReference type="Pfam" id="PF01814"/>
    </source>
</evidence>
<dbReference type="AlphaFoldDB" id="A0A060DXV0"/>
<dbReference type="KEGG" id="abq:ABAZ39_27830"/>
<name>A0A060DXV0_9PROT</name>
<reference evidence="2 3" key="1">
    <citation type="journal article" date="2014" name="Genome Announc.">
        <title>Complete Genome Sequence of the Model Rhizosphere Strain Azospirillum brasilense Az39, Successfully Applied in Agriculture.</title>
        <authorList>
            <person name="Rivera D."/>
            <person name="Revale S."/>
            <person name="Molina R."/>
            <person name="Gualpa J."/>
            <person name="Puente M."/>
            <person name="Maroniche G."/>
            <person name="Paris G."/>
            <person name="Baker D."/>
            <person name="Clavijo B."/>
            <person name="McLay K."/>
            <person name="Spaepen S."/>
            <person name="Perticari A."/>
            <person name="Vazquez M."/>
            <person name="Wisniewski-Dye F."/>
            <person name="Watkins C."/>
            <person name="Martinez-Abarca F."/>
            <person name="Vanderleyden J."/>
            <person name="Cassan F."/>
        </authorList>
    </citation>
    <scope>NUCLEOTIDE SEQUENCE [LARGE SCALE GENOMIC DNA]</scope>
    <source>
        <strain evidence="2 3">Az39</strain>
        <plasmid evidence="2">AbAZ39_p3</plasmid>
    </source>
</reference>
<dbReference type="Proteomes" id="UP000027186">
    <property type="component" value="Plasmid AbAZ39_p3"/>
</dbReference>
<dbReference type="InterPro" id="IPR012312">
    <property type="entry name" value="Hemerythrin-like"/>
</dbReference>
<gene>
    <name evidence="2" type="ORF">ABAZ39_27830</name>
</gene>
<keyword evidence="2" id="KW-0614">Plasmid</keyword>
<dbReference type="RefSeq" id="WP_040137454.1">
    <property type="nucleotide sequence ID" value="NZ_CP007796.1"/>
</dbReference>
<organism evidence="2 3">
    <name type="scientific">Azospirillum argentinense</name>
    <dbReference type="NCBI Taxonomy" id="2970906"/>
    <lineage>
        <taxon>Bacteria</taxon>
        <taxon>Pseudomonadati</taxon>
        <taxon>Pseudomonadota</taxon>
        <taxon>Alphaproteobacteria</taxon>
        <taxon>Rhodospirillales</taxon>
        <taxon>Azospirillaceae</taxon>
        <taxon>Azospirillum</taxon>
    </lineage>
</organism>
<geneLocation type="plasmid" evidence="2 3">
    <name>AbAZ39_p3</name>
</geneLocation>